<dbReference type="InParanoid" id="A0A3Q7HBY7"/>
<dbReference type="GO" id="GO:0051015">
    <property type="term" value="F:actin filament binding"/>
    <property type="evidence" value="ECO:0007669"/>
    <property type="project" value="InterPro"/>
</dbReference>
<dbReference type="Gramene" id="Solyc07g052810.2.1">
    <property type="protein sequence ID" value="Solyc07g052810.2.1"/>
    <property type="gene ID" value="Solyc07g052810.2"/>
</dbReference>
<accession>A0A3Q7HBY7</accession>
<reference evidence="1" key="2">
    <citation type="submission" date="2019-01" db="UniProtKB">
        <authorList>
            <consortium name="EnsemblPlants"/>
        </authorList>
    </citation>
    <scope>IDENTIFICATION</scope>
    <source>
        <strain evidence="1">cv. Heinz 1706</strain>
    </source>
</reference>
<evidence type="ECO:0000313" key="2">
    <source>
        <dbReference type="Proteomes" id="UP000004994"/>
    </source>
</evidence>
<dbReference type="STRING" id="4081.A0A3Q7HBY7"/>
<proteinExistence type="predicted"/>
<dbReference type="Gene3D" id="1.20.58.630">
    <property type="match status" value="1"/>
</dbReference>
<keyword evidence="2" id="KW-1185">Reference proteome</keyword>
<dbReference type="PaxDb" id="4081-Solyc07g052810.1.1"/>
<dbReference type="PANTHER" id="PTHR23213">
    <property type="entry name" value="FORMIN-RELATED"/>
    <property type="match status" value="1"/>
</dbReference>
<dbReference type="AlphaFoldDB" id="A0A3Q7HBY7"/>
<dbReference type="Proteomes" id="UP000004994">
    <property type="component" value="Chromosome 7"/>
</dbReference>
<sequence length="116" mass="13199">MDSLFRCIPGDQGKDARRRKASSFFYQTSQCVQIIDHKKSQNLAILLKASNVTTEEVYDAFEEVELLEMVACFLDFHDISEPPNLTMNPVTDLLGGFGFLNEIDITSSDHQVIYIY</sequence>
<organism evidence="1">
    <name type="scientific">Solanum lycopersicum</name>
    <name type="common">Tomato</name>
    <name type="synonym">Lycopersicon esculentum</name>
    <dbReference type="NCBI Taxonomy" id="4081"/>
    <lineage>
        <taxon>Eukaryota</taxon>
        <taxon>Viridiplantae</taxon>
        <taxon>Streptophyta</taxon>
        <taxon>Embryophyta</taxon>
        <taxon>Tracheophyta</taxon>
        <taxon>Spermatophyta</taxon>
        <taxon>Magnoliopsida</taxon>
        <taxon>eudicotyledons</taxon>
        <taxon>Gunneridae</taxon>
        <taxon>Pentapetalae</taxon>
        <taxon>asterids</taxon>
        <taxon>lamiids</taxon>
        <taxon>Solanales</taxon>
        <taxon>Solanaceae</taxon>
        <taxon>Solanoideae</taxon>
        <taxon>Solaneae</taxon>
        <taxon>Solanum</taxon>
        <taxon>Solanum subgen. Lycopersicon</taxon>
    </lineage>
</organism>
<protein>
    <submittedName>
        <fullName evidence="1">Uncharacterized protein</fullName>
    </submittedName>
</protein>
<name>A0A3Q7HBY7_SOLLC</name>
<dbReference type="PANTHER" id="PTHR23213:SF351">
    <property type="entry name" value="FORMIN-LIKE PROTEIN"/>
    <property type="match status" value="1"/>
</dbReference>
<dbReference type="GO" id="GO:0045010">
    <property type="term" value="P:actin nucleation"/>
    <property type="evidence" value="ECO:0007669"/>
    <property type="project" value="InterPro"/>
</dbReference>
<evidence type="ECO:0000313" key="1">
    <source>
        <dbReference type="EnsemblPlants" id="Solyc07g052810.2.1"/>
    </source>
</evidence>
<dbReference type="SUPFAM" id="SSF101447">
    <property type="entry name" value="Formin homology 2 domain (FH2 domain)"/>
    <property type="match status" value="1"/>
</dbReference>
<dbReference type="InterPro" id="IPR027643">
    <property type="entry name" value="Formin-like_plant"/>
</dbReference>
<dbReference type="EnsemblPlants" id="Solyc07g052810.2.1">
    <property type="protein sequence ID" value="Solyc07g052810.2.1"/>
    <property type="gene ID" value="Solyc07g052810.2"/>
</dbReference>
<reference evidence="1" key="1">
    <citation type="journal article" date="2012" name="Nature">
        <title>The tomato genome sequence provides insights into fleshy fruit evolution.</title>
        <authorList>
            <consortium name="Tomato Genome Consortium"/>
        </authorList>
    </citation>
    <scope>NUCLEOTIDE SEQUENCE [LARGE SCALE GENOMIC DNA]</scope>
    <source>
        <strain evidence="1">cv. Heinz 1706</strain>
    </source>
</reference>